<name>A0A926IPL9_9BACT</name>
<dbReference type="EMBL" id="JACRTF010000001">
    <property type="protein sequence ID" value="MBC8593429.1"/>
    <property type="molecule type" value="Genomic_DNA"/>
</dbReference>
<proteinExistence type="predicted"/>
<evidence type="ECO:0000313" key="3">
    <source>
        <dbReference type="Proteomes" id="UP000651085"/>
    </source>
</evidence>
<dbReference type="RefSeq" id="WP_262434569.1">
    <property type="nucleotide sequence ID" value="NZ_JACRTF010000001.1"/>
</dbReference>
<organism evidence="2 3">
    <name type="scientific">Jilunia laotingensis</name>
    <dbReference type="NCBI Taxonomy" id="2763675"/>
    <lineage>
        <taxon>Bacteria</taxon>
        <taxon>Pseudomonadati</taxon>
        <taxon>Bacteroidota</taxon>
        <taxon>Bacteroidia</taxon>
        <taxon>Bacteroidales</taxon>
        <taxon>Bacteroidaceae</taxon>
        <taxon>Jilunia</taxon>
    </lineage>
</organism>
<gene>
    <name evidence="2" type="ORF">H8744_09260</name>
</gene>
<protein>
    <submittedName>
        <fullName evidence="2">Uncharacterized protein</fullName>
    </submittedName>
</protein>
<accession>A0A926IPL9</accession>
<evidence type="ECO:0000256" key="1">
    <source>
        <dbReference type="SAM" id="SignalP"/>
    </source>
</evidence>
<dbReference type="AlphaFoldDB" id="A0A926IPL9"/>
<reference evidence="2" key="1">
    <citation type="submission" date="2020-08" db="EMBL/GenBank/DDBJ databases">
        <title>Genome public.</title>
        <authorList>
            <person name="Liu C."/>
            <person name="Sun Q."/>
        </authorList>
    </citation>
    <scope>NUCLEOTIDE SEQUENCE</scope>
    <source>
        <strain evidence="2">N12</strain>
    </source>
</reference>
<feature type="signal peptide" evidence="1">
    <location>
        <begin position="1"/>
        <end position="24"/>
    </location>
</feature>
<evidence type="ECO:0000313" key="2">
    <source>
        <dbReference type="EMBL" id="MBC8593429.1"/>
    </source>
</evidence>
<sequence>MRKVKVLTLLCAIFLLGMETSSCENDNEPFGIVELIQSTMTMNLSRSLDLPCVVCSVEELEDCKAESPDAEGEEGWEYLRSIDYSRYMVIFIQEPYQAQNKQYRFSETENGNSLLEHSYSIKGKKETFGIIDGIGPGVGVVVNKKDKGEIEYKCVKTTTSICHSPDYIIMCRK</sequence>
<dbReference type="Proteomes" id="UP000651085">
    <property type="component" value="Unassembled WGS sequence"/>
</dbReference>
<keyword evidence="3" id="KW-1185">Reference proteome</keyword>
<keyword evidence="1" id="KW-0732">Signal</keyword>
<comment type="caution">
    <text evidence="2">The sequence shown here is derived from an EMBL/GenBank/DDBJ whole genome shotgun (WGS) entry which is preliminary data.</text>
</comment>
<feature type="chain" id="PRO_5039365604" evidence="1">
    <location>
        <begin position="25"/>
        <end position="173"/>
    </location>
</feature>